<dbReference type="RefSeq" id="WP_169379592.1">
    <property type="nucleotide sequence ID" value="NZ_JAAXLA010000003.1"/>
</dbReference>
<name>A0ABX1S6Y0_9PSEU</name>
<keyword evidence="1" id="KW-0472">Membrane</keyword>
<evidence type="ECO:0000313" key="3">
    <source>
        <dbReference type="Proteomes" id="UP000820669"/>
    </source>
</evidence>
<evidence type="ECO:0000256" key="1">
    <source>
        <dbReference type="SAM" id="Phobius"/>
    </source>
</evidence>
<accession>A0ABX1S6Y0</accession>
<feature type="transmembrane region" description="Helical" evidence="1">
    <location>
        <begin position="20"/>
        <end position="43"/>
    </location>
</feature>
<protein>
    <submittedName>
        <fullName evidence="2">Uncharacterized protein</fullName>
    </submittedName>
</protein>
<evidence type="ECO:0000313" key="2">
    <source>
        <dbReference type="EMBL" id="NMH96228.1"/>
    </source>
</evidence>
<dbReference type="Proteomes" id="UP000820669">
    <property type="component" value="Unassembled WGS sequence"/>
</dbReference>
<dbReference type="EMBL" id="JAAXLA010000003">
    <property type="protein sequence ID" value="NMH96228.1"/>
    <property type="molecule type" value="Genomic_DNA"/>
</dbReference>
<keyword evidence="1" id="KW-1133">Transmembrane helix</keyword>
<proteinExistence type="predicted"/>
<gene>
    <name evidence="2" type="ORF">HF526_02650</name>
</gene>
<comment type="caution">
    <text evidence="2">The sequence shown here is derived from an EMBL/GenBank/DDBJ whole genome shotgun (WGS) entry which is preliminary data.</text>
</comment>
<reference evidence="2 3" key="1">
    <citation type="submission" date="2020-04" db="EMBL/GenBank/DDBJ databases">
        <authorList>
            <person name="Klaysubun C."/>
            <person name="Duangmal K."/>
            <person name="Lipun K."/>
        </authorList>
    </citation>
    <scope>NUCLEOTIDE SEQUENCE [LARGE SCALE GENOMIC DNA]</scope>
    <source>
        <strain evidence="2 3">K10HN5</strain>
    </source>
</reference>
<keyword evidence="3" id="KW-1185">Reference proteome</keyword>
<keyword evidence="1" id="KW-0812">Transmembrane</keyword>
<sequence length="92" mass="10003">MANRGSRAARHELDRAIVSGVTLLGVAGIVGLSGLAVGIAVALRFFRQWVRHAEVPPTEVVRHRWEQARSAATAGIDAWRDAHAEQRAPSRD</sequence>
<organism evidence="2 3">
    <name type="scientific">Pseudonocardia acidicola</name>
    <dbReference type="NCBI Taxonomy" id="2724939"/>
    <lineage>
        <taxon>Bacteria</taxon>
        <taxon>Bacillati</taxon>
        <taxon>Actinomycetota</taxon>
        <taxon>Actinomycetes</taxon>
        <taxon>Pseudonocardiales</taxon>
        <taxon>Pseudonocardiaceae</taxon>
        <taxon>Pseudonocardia</taxon>
    </lineage>
</organism>